<comment type="caution">
    <text evidence="1">The sequence shown here is derived from an EMBL/GenBank/DDBJ whole genome shotgun (WGS) entry which is preliminary data.</text>
</comment>
<dbReference type="Proteomes" id="UP000287865">
    <property type="component" value="Unassembled WGS sequence"/>
</dbReference>
<dbReference type="Pfam" id="PF05717">
    <property type="entry name" value="TnpB_IS66"/>
    <property type="match status" value="1"/>
</dbReference>
<organism evidence="1 2">
    <name type="scientific">Aliidiomarina maris</name>
    <dbReference type="NCBI Taxonomy" id="531312"/>
    <lineage>
        <taxon>Bacteria</taxon>
        <taxon>Pseudomonadati</taxon>
        <taxon>Pseudomonadota</taxon>
        <taxon>Gammaproteobacteria</taxon>
        <taxon>Alteromonadales</taxon>
        <taxon>Idiomarinaceae</taxon>
        <taxon>Aliidiomarina</taxon>
    </lineage>
</organism>
<dbReference type="PANTHER" id="PTHR36455:SF1">
    <property type="entry name" value="BLR8292 PROTEIN"/>
    <property type="match status" value="1"/>
</dbReference>
<evidence type="ECO:0000313" key="1">
    <source>
        <dbReference type="EMBL" id="RUO18065.1"/>
    </source>
</evidence>
<name>A0ABY0BNE8_9GAMM</name>
<dbReference type="NCBIfam" id="NF033819">
    <property type="entry name" value="IS66_TnpB"/>
    <property type="match status" value="1"/>
</dbReference>
<evidence type="ECO:0000313" key="2">
    <source>
        <dbReference type="Proteomes" id="UP000287865"/>
    </source>
</evidence>
<gene>
    <name evidence="1" type="ORF">CWE07_14250</name>
</gene>
<dbReference type="PANTHER" id="PTHR36455">
    <property type="match status" value="1"/>
</dbReference>
<evidence type="ECO:0008006" key="3">
    <source>
        <dbReference type="Google" id="ProtNLM"/>
    </source>
</evidence>
<dbReference type="InterPro" id="IPR008878">
    <property type="entry name" value="Transposase_IS66_Orf2"/>
</dbReference>
<dbReference type="EMBL" id="PIPK01000027">
    <property type="protein sequence ID" value="RUO18065.1"/>
    <property type="molecule type" value="Genomic_DNA"/>
</dbReference>
<keyword evidence="2" id="KW-1185">Reference proteome</keyword>
<protein>
    <recommendedName>
        <fullName evidence="3">Transposase</fullName>
    </recommendedName>
</protein>
<dbReference type="RefSeq" id="WP_126819027.1">
    <property type="nucleotide sequence ID" value="NZ_PIPK01000027.1"/>
</dbReference>
<reference evidence="1 2" key="1">
    <citation type="journal article" date="2018" name="Front. Microbiol.">
        <title>Genome-Based Analysis Reveals the Taxonomy and Diversity of the Family Idiomarinaceae.</title>
        <authorList>
            <person name="Liu Y."/>
            <person name="Lai Q."/>
            <person name="Shao Z."/>
        </authorList>
    </citation>
    <scope>NUCLEOTIDE SEQUENCE [LARGE SCALE GENOMIC DNA]</scope>
    <source>
        <strain evidence="1 2">CF12-14</strain>
    </source>
</reference>
<sequence>MFAPAPQQRIWLCTSPVDMRKSFDGLSALVRNQLGHNPLSGHYFVFVNRRKTQMKVLYFEPSGYCVWAKRLEQGQFPVRAHSGGPQPLSISALQMIVDGITVIRHRQSKRYMPQSR</sequence>
<proteinExistence type="predicted"/>
<accession>A0ABY0BNE8</accession>